<reference evidence="4 5" key="1">
    <citation type="journal article" date="2023" name="Microb. Genom.">
        <title>Mesoterricola silvestris gen. nov., sp. nov., Mesoterricola sediminis sp. nov., Geothrix oryzae sp. nov., Geothrix edaphica sp. nov., Geothrix rubra sp. nov., and Geothrix limicola sp. nov., six novel members of Acidobacteriota isolated from soils.</title>
        <authorList>
            <person name="Weisberg A.J."/>
            <person name="Pearce E."/>
            <person name="Kramer C.G."/>
            <person name="Chang J.H."/>
            <person name="Clarke C.R."/>
        </authorList>
    </citation>
    <scope>NUCLEOTIDE SEQUENCE [LARGE SCALE GENOMIC DNA]</scope>
    <source>
        <strain evidence="4 5">ID09-01A</strain>
    </source>
</reference>
<evidence type="ECO:0000313" key="5">
    <source>
        <dbReference type="Proteomes" id="UP001271274"/>
    </source>
</evidence>
<proteinExistence type="predicted"/>
<dbReference type="InterPro" id="IPR029052">
    <property type="entry name" value="Metallo-depent_PP-like"/>
</dbReference>
<protein>
    <submittedName>
        <fullName evidence="4">Metallophosphoesterase</fullName>
    </submittedName>
</protein>
<feature type="chain" id="PRO_5045451052" evidence="2">
    <location>
        <begin position="23"/>
        <end position="502"/>
    </location>
</feature>
<dbReference type="Proteomes" id="UP001271274">
    <property type="component" value="Unassembled WGS sequence"/>
</dbReference>
<gene>
    <name evidence="4" type="ORF">PV662_19580</name>
</gene>
<evidence type="ECO:0000313" key="4">
    <source>
        <dbReference type="EMBL" id="MDX3701930.1"/>
    </source>
</evidence>
<dbReference type="SUPFAM" id="SSF56300">
    <property type="entry name" value="Metallo-dependent phosphatases"/>
    <property type="match status" value="1"/>
</dbReference>
<keyword evidence="5" id="KW-1185">Reference proteome</keyword>
<organism evidence="4 5">
    <name type="scientific">Streptomyces europaeiscabiei</name>
    <dbReference type="NCBI Taxonomy" id="146819"/>
    <lineage>
        <taxon>Bacteria</taxon>
        <taxon>Bacillati</taxon>
        <taxon>Actinomycetota</taxon>
        <taxon>Actinomycetes</taxon>
        <taxon>Kitasatosporales</taxon>
        <taxon>Streptomycetaceae</taxon>
        <taxon>Streptomyces</taxon>
    </lineage>
</organism>
<dbReference type="RefSeq" id="WP_319062417.1">
    <property type="nucleotide sequence ID" value="NZ_JARAYT010000006.1"/>
</dbReference>
<dbReference type="EMBL" id="JARAYU010000006">
    <property type="protein sequence ID" value="MDX3701930.1"/>
    <property type="molecule type" value="Genomic_DNA"/>
</dbReference>
<feature type="region of interest" description="Disordered" evidence="1">
    <location>
        <begin position="33"/>
        <end position="59"/>
    </location>
</feature>
<comment type="caution">
    <text evidence="4">The sequence shown here is derived from an EMBL/GenBank/DDBJ whole genome shotgun (WGS) entry which is preliminary data.</text>
</comment>
<dbReference type="Pfam" id="PF00149">
    <property type="entry name" value="Metallophos"/>
    <property type="match status" value="1"/>
</dbReference>
<name>A0ABU4NKD5_9ACTN</name>
<feature type="domain" description="Calcineurin-like phosphoesterase" evidence="3">
    <location>
        <begin position="160"/>
        <end position="400"/>
    </location>
</feature>
<sequence length="502" mass="53163">MRHRIVALAVAGVLAATIPAGAASPEPVPGYGYGYEDGYGDSPPPGPTAPPPGSASPDGEAWAWTQLTSGGTQIRYVSTDSSQTCPSVRYTYGGSQHTDPLSRRSEPGGLQFPTTVCEAEVRLTASDATLVPATVQAARLHPMTGQLPLPNWTSTTRPARIGVIGDTGCELPADTSEPAQDCANRWPFRQIAGSVVDRTRPNLVVHVGDYLYREDPGRGNDNPAGCTGTADAASWACVVADFFRPAERLLATAPVVLARGNHEDCNMNQQGGAGGAWFRYLADELRSNGSCSLFSRPAVIHAGTLTLASVDSSLADRRDDGSTANQGTYTTQFNAVNQAAAQAPGDVFVVTHKPLWMVKAAGQTPGAVTWATRVLDGAVANTQLRHLQSKVRMVLSGHFHLAQKLDFDSTRPPQLTLGNSGGPLDNGPIDSNVELQSIGTPSQKVNQSVTKLQSPGGLAIFGYGDLRWDGTTWNLTFRNRTGDPLGNSCRLSTSTDHRNFVC</sequence>
<dbReference type="Gene3D" id="3.60.21.10">
    <property type="match status" value="1"/>
</dbReference>
<dbReference type="InterPro" id="IPR004843">
    <property type="entry name" value="Calcineurin-like_PHP"/>
</dbReference>
<keyword evidence="2" id="KW-0732">Signal</keyword>
<evidence type="ECO:0000256" key="2">
    <source>
        <dbReference type="SAM" id="SignalP"/>
    </source>
</evidence>
<evidence type="ECO:0000256" key="1">
    <source>
        <dbReference type="SAM" id="MobiDB-lite"/>
    </source>
</evidence>
<accession>A0ABU4NKD5</accession>
<feature type="compositionally biased region" description="Pro residues" evidence="1">
    <location>
        <begin position="42"/>
        <end position="54"/>
    </location>
</feature>
<evidence type="ECO:0000259" key="3">
    <source>
        <dbReference type="Pfam" id="PF00149"/>
    </source>
</evidence>
<feature type="signal peptide" evidence="2">
    <location>
        <begin position="1"/>
        <end position="22"/>
    </location>
</feature>